<sequence>MKRLILLAALALAGCGGNDDPEPKAAATPTATATATATPTATATATPAEEPAIAEGECEETKYKPGDDEGGTAHPAANFFEPGADNLPSQADLDHLLVADNAVVILYDDDLEREHIDAMSSWWSTEVTERTPVVVPDDAPDALPVRARIATVELRCNGFDLDRLTKFANRTDIEPVSGGHG</sequence>
<evidence type="ECO:0008006" key="4">
    <source>
        <dbReference type="Google" id="ProtNLM"/>
    </source>
</evidence>
<evidence type="ECO:0000313" key="2">
    <source>
        <dbReference type="EMBL" id="MDA0142444.1"/>
    </source>
</evidence>
<comment type="caution">
    <text evidence="2">The sequence shown here is derived from an EMBL/GenBank/DDBJ whole genome shotgun (WGS) entry which is preliminary data.</text>
</comment>
<feature type="region of interest" description="Disordered" evidence="1">
    <location>
        <begin position="17"/>
        <end position="85"/>
    </location>
</feature>
<organism evidence="2 3">
    <name type="scientific">Solirubrobacter deserti</name>
    <dbReference type="NCBI Taxonomy" id="2282478"/>
    <lineage>
        <taxon>Bacteria</taxon>
        <taxon>Bacillati</taxon>
        <taxon>Actinomycetota</taxon>
        <taxon>Thermoleophilia</taxon>
        <taxon>Solirubrobacterales</taxon>
        <taxon>Solirubrobacteraceae</taxon>
        <taxon>Solirubrobacter</taxon>
    </lineage>
</organism>
<dbReference type="EMBL" id="JAPCID010000090">
    <property type="protein sequence ID" value="MDA0142444.1"/>
    <property type="molecule type" value="Genomic_DNA"/>
</dbReference>
<gene>
    <name evidence="2" type="ORF">OJ962_33480</name>
</gene>
<dbReference type="Proteomes" id="UP001147700">
    <property type="component" value="Unassembled WGS sequence"/>
</dbReference>
<evidence type="ECO:0000313" key="3">
    <source>
        <dbReference type="Proteomes" id="UP001147700"/>
    </source>
</evidence>
<reference evidence="2" key="1">
    <citation type="submission" date="2022-10" db="EMBL/GenBank/DDBJ databases">
        <title>The WGS of Solirubrobacter sp. CPCC 204708.</title>
        <authorList>
            <person name="Jiang Z."/>
        </authorList>
    </citation>
    <scope>NUCLEOTIDE SEQUENCE</scope>
    <source>
        <strain evidence="2">CPCC 204708</strain>
    </source>
</reference>
<evidence type="ECO:0000256" key="1">
    <source>
        <dbReference type="SAM" id="MobiDB-lite"/>
    </source>
</evidence>
<name>A0ABT4RV32_9ACTN</name>
<dbReference type="PROSITE" id="PS51257">
    <property type="entry name" value="PROKAR_LIPOPROTEIN"/>
    <property type="match status" value="1"/>
</dbReference>
<proteinExistence type="predicted"/>
<protein>
    <recommendedName>
        <fullName evidence="4">DUF3105 domain-containing protein</fullName>
    </recommendedName>
</protein>
<accession>A0ABT4RV32</accession>
<keyword evidence="3" id="KW-1185">Reference proteome</keyword>
<feature type="compositionally biased region" description="Low complexity" evidence="1">
    <location>
        <begin position="24"/>
        <end position="55"/>
    </location>
</feature>
<dbReference type="RefSeq" id="WP_202953930.1">
    <property type="nucleotide sequence ID" value="NZ_JAPCID010000090.1"/>
</dbReference>